<proteinExistence type="predicted"/>
<keyword evidence="1" id="KW-0812">Transmembrane</keyword>
<feature type="transmembrane region" description="Helical" evidence="1">
    <location>
        <begin position="46"/>
        <end position="71"/>
    </location>
</feature>
<evidence type="ECO:0000313" key="2">
    <source>
        <dbReference type="EMBL" id="THG94820.1"/>
    </source>
</evidence>
<dbReference type="AlphaFoldDB" id="A0A4S4KB27"/>
<dbReference type="EMBL" id="SGPJ01000392">
    <property type="protein sequence ID" value="THG94820.1"/>
    <property type="molecule type" value="Genomic_DNA"/>
</dbReference>
<keyword evidence="1" id="KW-0472">Membrane</keyword>
<protein>
    <submittedName>
        <fullName evidence="2">Uncharacterized protein</fullName>
    </submittedName>
</protein>
<reference evidence="2 3" key="1">
    <citation type="submission" date="2019-02" db="EMBL/GenBank/DDBJ databases">
        <title>Genome sequencing of the rare red list fungi Phlebia centrifuga.</title>
        <authorList>
            <person name="Buettner E."/>
            <person name="Kellner H."/>
        </authorList>
    </citation>
    <scope>NUCLEOTIDE SEQUENCE [LARGE SCALE GENOMIC DNA]</scope>
    <source>
        <strain evidence="2 3">DSM 108282</strain>
    </source>
</reference>
<feature type="transmembrane region" description="Helical" evidence="1">
    <location>
        <begin position="16"/>
        <end position="39"/>
    </location>
</feature>
<keyword evidence="1" id="KW-1133">Transmembrane helix</keyword>
<keyword evidence="3" id="KW-1185">Reference proteome</keyword>
<name>A0A4S4KB27_9APHY</name>
<feature type="transmembrane region" description="Helical" evidence="1">
    <location>
        <begin position="83"/>
        <end position="105"/>
    </location>
</feature>
<evidence type="ECO:0000313" key="3">
    <source>
        <dbReference type="Proteomes" id="UP000309038"/>
    </source>
</evidence>
<sequence>MNATTQYLTQDTPPRYTAISILIVFIVAIADCFMIYRLYIVWNRNLWIIALPAILEAGVIGLGLTVSVLLSRGNGSIPAAAEVWGAATLAVTMLSFFITTNLVAYKVWRSRRTLRSAGAHLTSSTSVSIMSFEFEFHG</sequence>
<gene>
    <name evidence="2" type="ORF">EW026_g6723</name>
</gene>
<evidence type="ECO:0000256" key="1">
    <source>
        <dbReference type="SAM" id="Phobius"/>
    </source>
</evidence>
<accession>A0A4S4KB27</accession>
<comment type="caution">
    <text evidence="2">The sequence shown here is derived from an EMBL/GenBank/DDBJ whole genome shotgun (WGS) entry which is preliminary data.</text>
</comment>
<organism evidence="2 3">
    <name type="scientific">Hermanssonia centrifuga</name>
    <dbReference type="NCBI Taxonomy" id="98765"/>
    <lineage>
        <taxon>Eukaryota</taxon>
        <taxon>Fungi</taxon>
        <taxon>Dikarya</taxon>
        <taxon>Basidiomycota</taxon>
        <taxon>Agaricomycotina</taxon>
        <taxon>Agaricomycetes</taxon>
        <taxon>Polyporales</taxon>
        <taxon>Meruliaceae</taxon>
        <taxon>Hermanssonia</taxon>
    </lineage>
</organism>
<dbReference type="Proteomes" id="UP000309038">
    <property type="component" value="Unassembled WGS sequence"/>
</dbReference>